<protein>
    <submittedName>
        <fullName evidence="2">Uncharacterized protein LOC103514329 isoform X1</fullName>
    </submittedName>
</protein>
<dbReference type="GO" id="GO:0005829">
    <property type="term" value="C:cytosol"/>
    <property type="evidence" value="ECO:0007669"/>
    <property type="project" value="TreeGrafter"/>
</dbReference>
<dbReference type="PANTHER" id="PTHR14387:SF0">
    <property type="entry name" value="DUF2428 DOMAIN-CONTAINING PROTEIN"/>
    <property type="match status" value="1"/>
</dbReference>
<accession>A0A3Q0J883</accession>
<dbReference type="AlphaFoldDB" id="A0A3Q0J883"/>
<keyword evidence="1" id="KW-1185">Reference proteome</keyword>
<dbReference type="RefSeq" id="XP_026682925.1">
    <property type="nucleotide sequence ID" value="XM_026827124.1"/>
</dbReference>
<dbReference type="InterPro" id="IPR051954">
    <property type="entry name" value="tRNA_methyltransferase_THADA"/>
</dbReference>
<organism evidence="1 2">
    <name type="scientific">Diaphorina citri</name>
    <name type="common">Asian citrus psyllid</name>
    <dbReference type="NCBI Taxonomy" id="121845"/>
    <lineage>
        <taxon>Eukaryota</taxon>
        <taxon>Metazoa</taxon>
        <taxon>Ecdysozoa</taxon>
        <taxon>Arthropoda</taxon>
        <taxon>Hexapoda</taxon>
        <taxon>Insecta</taxon>
        <taxon>Pterygota</taxon>
        <taxon>Neoptera</taxon>
        <taxon>Paraneoptera</taxon>
        <taxon>Hemiptera</taxon>
        <taxon>Sternorrhyncha</taxon>
        <taxon>Psylloidea</taxon>
        <taxon>Psyllidae</taxon>
        <taxon>Diaphorininae</taxon>
        <taxon>Diaphorina</taxon>
    </lineage>
</organism>
<evidence type="ECO:0000313" key="2">
    <source>
        <dbReference type="RefSeq" id="XP_026682925.1"/>
    </source>
</evidence>
<gene>
    <name evidence="2" type="primary">LOC103514329</name>
</gene>
<evidence type="ECO:0000313" key="1">
    <source>
        <dbReference type="Proteomes" id="UP000079169"/>
    </source>
</evidence>
<dbReference type="PaxDb" id="121845-A0A3Q0J883"/>
<reference evidence="2" key="1">
    <citation type="submission" date="2025-08" db="UniProtKB">
        <authorList>
            <consortium name="RefSeq"/>
        </authorList>
    </citation>
    <scope>IDENTIFICATION</scope>
</reference>
<dbReference type="PANTHER" id="PTHR14387">
    <property type="entry name" value="THADA/DEATH RECEPTOR INTERACTING PROTEIN"/>
    <property type="match status" value="1"/>
</dbReference>
<name>A0A3Q0J883_DIACI</name>
<proteinExistence type="predicted"/>
<dbReference type="STRING" id="121845.A0A3Q0J883"/>
<dbReference type="GeneID" id="103514329"/>
<dbReference type="Proteomes" id="UP000079169">
    <property type="component" value="Unplaced"/>
</dbReference>
<dbReference type="GO" id="GO:0030488">
    <property type="term" value="P:tRNA methylation"/>
    <property type="evidence" value="ECO:0007669"/>
    <property type="project" value="TreeGrafter"/>
</dbReference>
<sequence>MIKQVCSKLICILCKRSNLNQSVLKMVATALINTLSLLCNEDSILQNIIDILHMEDSNSSVFLVWSNEEKTPTKIDVHSMISLKIVLAAGICEQNWWHAVNYHSTIMPIISTMSLYCCTKLLHHMLFALQTLRCCLDHTLKQNDVLLDESLQSKIFEVLLGNWENYIPSVMDQNLLLCESFIKCLKQKNSEVNKEKFWHFLTNVSCTLKSKYYMMGVCFLSDFYYEDVLDSWLIDNMVYSLSRSYLVTAGAWCHKVLVKNVLTEEKWKNTFLERVIDLVCYSDICIRQNVCNYWLPTAIKYYPNIIQLLYDRVIEKYNVIQKHCWVTKEMYCKNRNIDELQRYLHSVILIVKLERPAKFNTITYNCVQEALKCSDELIRGDAFLCCQTFNGVKSHVPMQGMSAESCQVFQDIFQFLEENINCDDANLRQTIYKVFKNYVRNTEGQFHKCAVPIDLVVRYVK</sequence>